<evidence type="ECO:0000256" key="7">
    <source>
        <dbReference type="RuleBase" id="RU362048"/>
    </source>
</evidence>
<feature type="transmembrane region" description="Helical" evidence="7">
    <location>
        <begin position="132"/>
        <end position="150"/>
    </location>
</feature>
<accession>A0A1W2H3Y7</accession>
<dbReference type="Proteomes" id="UP000192333">
    <property type="component" value="Chromosome I"/>
</dbReference>
<organism evidence="8 9">
    <name type="scientific">Aquiflexum balticum DSM 16537</name>
    <dbReference type="NCBI Taxonomy" id="758820"/>
    <lineage>
        <taxon>Bacteria</taxon>
        <taxon>Pseudomonadati</taxon>
        <taxon>Bacteroidota</taxon>
        <taxon>Cytophagia</taxon>
        <taxon>Cytophagales</taxon>
        <taxon>Cyclobacteriaceae</taxon>
        <taxon>Aquiflexum</taxon>
    </lineage>
</organism>
<evidence type="ECO:0000256" key="2">
    <source>
        <dbReference type="ARBA" id="ARBA00009784"/>
    </source>
</evidence>
<dbReference type="STRING" id="758820.SAMN00777080_1757"/>
<feature type="transmembrane region" description="Helical" evidence="7">
    <location>
        <begin position="105"/>
        <end position="126"/>
    </location>
</feature>
<dbReference type="GO" id="GO:0005886">
    <property type="term" value="C:plasma membrane"/>
    <property type="evidence" value="ECO:0007669"/>
    <property type="project" value="UniProtKB-SubCell"/>
</dbReference>
<dbReference type="OrthoDB" id="978595at2"/>
<comment type="subcellular location">
    <subcellularLocation>
        <location evidence="1 7">Cell membrane</location>
        <topology evidence="1 7">Multi-pass membrane protein</topology>
    </subcellularLocation>
</comment>
<keyword evidence="6 7" id="KW-0472">Membrane</keyword>
<gene>
    <name evidence="8" type="ORF">SAMN00777080_1757</name>
</gene>
<dbReference type="EMBL" id="LT838813">
    <property type="protein sequence ID" value="SMD43176.1"/>
    <property type="molecule type" value="Genomic_DNA"/>
</dbReference>
<comment type="similarity">
    <text evidence="2 7">Belongs to the UPF0056 (MarC) family.</text>
</comment>
<feature type="transmembrane region" description="Helical" evidence="7">
    <location>
        <begin position="42"/>
        <end position="66"/>
    </location>
</feature>
<feature type="transmembrane region" description="Helical" evidence="7">
    <location>
        <begin position="171"/>
        <end position="191"/>
    </location>
</feature>
<dbReference type="Pfam" id="PF01914">
    <property type="entry name" value="MarC"/>
    <property type="match status" value="1"/>
</dbReference>
<keyword evidence="5 7" id="KW-1133">Transmembrane helix</keyword>
<keyword evidence="3" id="KW-1003">Cell membrane</keyword>
<proteinExistence type="inferred from homology"/>
<feature type="transmembrane region" description="Helical" evidence="7">
    <location>
        <begin position="6"/>
        <end position="30"/>
    </location>
</feature>
<dbReference type="AlphaFoldDB" id="A0A1W2H3Y7"/>
<dbReference type="RefSeq" id="WP_084119914.1">
    <property type="nucleotide sequence ID" value="NZ_LT838813.1"/>
</dbReference>
<evidence type="ECO:0000313" key="8">
    <source>
        <dbReference type="EMBL" id="SMD43176.1"/>
    </source>
</evidence>
<evidence type="ECO:0000313" key="9">
    <source>
        <dbReference type="Proteomes" id="UP000192333"/>
    </source>
</evidence>
<sequence>MLNFKEIFSVTLILFSVIDILGSIPIVINLRKKVGHIQSGKATIAAGVLMILFLLVGKSILGLFGIGVEDFAIAGALIIFALGAEMILGIELFKPDPEASTTSASIVPIAFPLIAGAGTLTTILTLKAEYTQANIAVGIVINLAIVYAVLKSTNWLERKLGKTGLDVLRRIFGIILLSIAIKIFKGALFTGEMI</sequence>
<name>A0A1W2H3Y7_9BACT</name>
<dbReference type="NCBIfam" id="TIGR00427">
    <property type="entry name" value="NAAT family transporter"/>
    <property type="match status" value="1"/>
</dbReference>
<dbReference type="InterPro" id="IPR002771">
    <property type="entry name" value="Multi_antbiot-R_MarC"/>
</dbReference>
<dbReference type="PANTHER" id="PTHR33508">
    <property type="entry name" value="UPF0056 MEMBRANE PROTEIN YHCE"/>
    <property type="match status" value="1"/>
</dbReference>
<evidence type="ECO:0000256" key="6">
    <source>
        <dbReference type="ARBA" id="ARBA00023136"/>
    </source>
</evidence>
<evidence type="ECO:0000256" key="4">
    <source>
        <dbReference type="ARBA" id="ARBA00022692"/>
    </source>
</evidence>
<protein>
    <recommendedName>
        <fullName evidence="7">UPF0056 membrane protein</fullName>
    </recommendedName>
</protein>
<keyword evidence="9" id="KW-1185">Reference proteome</keyword>
<feature type="transmembrane region" description="Helical" evidence="7">
    <location>
        <begin position="72"/>
        <end position="93"/>
    </location>
</feature>
<reference evidence="9" key="1">
    <citation type="submission" date="2017-04" db="EMBL/GenBank/DDBJ databases">
        <authorList>
            <person name="Varghese N."/>
            <person name="Submissions S."/>
        </authorList>
    </citation>
    <scope>NUCLEOTIDE SEQUENCE [LARGE SCALE GENOMIC DNA]</scope>
    <source>
        <strain evidence="9">DSM 16537</strain>
    </source>
</reference>
<evidence type="ECO:0000256" key="5">
    <source>
        <dbReference type="ARBA" id="ARBA00022989"/>
    </source>
</evidence>
<dbReference type="PANTHER" id="PTHR33508:SF1">
    <property type="entry name" value="UPF0056 MEMBRANE PROTEIN YHCE"/>
    <property type="match status" value="1"/>
</dbReference>
<evidence type="ECO:0000256" key="1">
    <source>
        <dbReference type="ARBA" id="ARBA00004651"/>
    </source>
</evidence>
<keyword evidence="4 7" id="KW-0812">Transmembrane</keyword>
<evidence type="ECO:0000256" key="3">
    <source>
        <dbReference type="ARBA" id="ARBA00022475"/>
    </source>
</evidence>